<dbReference type="VEuPathDB" id="TriTrypDB:TvY486_0901450"/>
<reference evidence="4" key="1">
    <citation type="journal article" date="2012" name="Proc. Natl. Acad. Sci. U.S.A.">
        <title>Antigenic diversity is generated by distinct evolutionary mechanisms in African trypanosome species.</title>
        <authorList>
            <person name="Jackson A.P."/>
            <person name="Berry A."/>
            <person name="Aslett M."/>
            <person name="Allison H.C."/>
            <person name="Burton P."/>
            <person name="Vavrova-Anderson J."/>
            <person name="Brown R."/>
            <person name="Browne H."/>
            <person name="Corton N."/>
            <person name="Hauser H."/>
            <person name="Gamble J."/>
            <person name="Gilderthorp R."/>
            <person name="Marcello L."/>
            <person name="McQuillan J."/>
            <person name="Otto T.D."/>
            <person name="Quail M.A."/>
            <person name="Sanders M.J."/>
            <person name="van Tonder A."/>
            <person name="Ginger M.L."/>
            <person name="Field M.C."/>
            <person name="Barry J.D."/>
            <person name="Hertz-Fowler C."/>
            <person name="Berriman M."/>
        </authorList>
    </citation>
    <scope>NUCLEOTIDE SEQUENCE</scope>
    <source>
        <strain evidence="4">Y486</strain>
    </source>
</reference>
<dbReference type="InterPro" id="IPR001878">
    <property type="entry name" value="Znf_CCHC"/>
</dbReference>
<accession>G0U219</accession>
<dbReference type="GO" id="GO:0008270">
    <property type="term" value="F:zinc ion binding"/>
    <property type="evidence" value="ECO:0007669"/>
    <property type="project" value="UniProtKB-KW"/>
</dbReference>
<sequence>DKKRKGSHKSSSSGYDCIEHLGTLSFRKLFVRVIPSPISIEEIYNCGGHVPRYNPKPPGGGRRNVNGELADLPDLSASHRRVSEEDHHARETTTHSKKRKVEFPSTVDVSRRQESTSRLKVEAVSTSAPSRPRYYDPTAKDNTVVKKEDEETWCNTSYYSQPKGDHCKHCGSDAHLSRHCPHR</sequence>
<dbReference type="EMBL" id="HE573025">
    <property type="protein sequence ID" value="CCC50322.1"/>
    <property type="molecule type" value="Genomic_DNA"/>
</dbReference>
<gene>
    <name evidence="4" type="ORF">TVY486_0901450</name>
</gene>
<dbReference type="GO" id="GO:0003676">
    <property type="term" value="F:nucleic acid binding"/>
    <property type="evidence" value="ECO:0007669"/>
    <property type="project" value="InterPro"/>
</dbReference>
<protein>
    <recommendedName>
        <fullName evidence="3">CCHC-type domain-containing protein</fullName>
    </recommendedName>
</protein>
<evidence type="ECO:0000256" key="2">
    <source>
        <dbReference type="SAM" id="MobiDB-lite"/>
    </source>
</evidence>
<evidence type="ECO:0000256" key="1">
    <source>
        <dbReference type="PROSITE-ProRule" id="PRU00047"/>
    </source>
</evidence>
<evidence type="ECO:0000259" key="3">
    <source>
        <dbReference type="PROSITE" id="PS50158"/>
    </source>
</evidence>
<feature type="region of interest" description="Disordered" evidence="2">
    <location>
        <begin position="76"/>
        <end position="138"/>
    </location>
</feature>
<keyword evidence="1" id="KW-0863">Zinc-finger</keyword>
<feature type="compositionally biased region" description="Basic and acidic residues" evidence="2">
    <location>
        <begin position="81"/>
        <end position="94"/>
    </location>
</feature>
<feature type="domain" description="CCHC-type" evidence="3">
    <location>
        <begin position="167"/>
        <end position="181"/>
    </location>
</feature>
<evidence type="ECO:0000313" key="4">
    <source>
        <dbReference type="EMBL" id="CCC50322.1"/>
    </source>
</evidence>
<keyword evidence="1" id="KW-0862">Zinc</keyword>
<proteinExistence type="predicted"/>
<keyword evidence="1" id="KW-0479">Metal-binding</keyword>
<dbReference type="PROSITE" id="PS50158">
    <property type="entry name" value="ZF_CCHC"/>
    <property type="match status" value="1"/>
</dbReference>
<dbReference type="AlphaFoldDB" id="G0U219"/>
<name>G0U219_TRYVY</name>
<organism evidence="4">
    <name type="scientific">Trypanosoma vivax (strain Y486)</name>
    <dbReference type="NCBI Taxonomy" id="1055687"/>
    <lineage>
        <taxon>Eukaryota</taxon>
        <taxon>Discoba</taxon>
        <taxon>Euglenozoa</taxon>
        <taxon>Kinetoplastea</taxon>
        <taxon>Metakinetoplastina</taxon>
        <taxon>Trypanosomatida</taxon>
        <taxon>Trypanosomatidae</taxon>
        <taxon>Trypanosoma</taxon>
        <taxon>Duttonella</taxon>
    </lineage>
</organism>
<feature type="non-terminal residue" evidence="4">
    <location>
        <position position="1"/>
    </location>
</feature>
<feature type="compositionally biased region" description="Basic and acidic residues" evidence="2">
    <location>
        <begin position="109"/>
        <end position="121"/>
    </location>
</feature>